<keyword evidence="4" id="KW-0902">Two-component regulatory system</keyword>
<dbReference type="Pfam" id="PF00072">
    <property type="entry name" value="Response_reg"/>
    <property type="match status" value="1"/>
</dbReference>
<dbReference type="InterPro" id="IPR005467">
    <property type="entry name" value="His_kinase_dom"/>
</dbReference>
<dbReference type="InterPro" id="IPR000014">
    <property type="entry name" value="PAS"/>
</dbReference>
<dbReference type="Gene3D" id="3.40.50.2300">
    <property type="match status" value="1"/>
</dbReference>
<evidence type="ECO:0000313" key="11">
    <source>
        <dbReference type="EMBL" id="SDH93069.1"/>
    </source>
</evidence>
<dbReference type="CDD" id="cd16922">
    <property type="entry name" value="HATPase_EvgS-ArcB-TorS-like"/>
    <property type="match status" value="1"/>
</dbReference>
<evidence type="ECO:0000256" key="5">
    <source>
        <dbReference type="ARBA" id="ARBA00058004"/>
    </source>
</evidence>
<accession>A0A1G8GFB1</accession>
<keyword evidence="12" id="KW-1185">Reference proteome</keyword>
<dbReference type="InterPro" id="IPR036890">
    <property type="entry name" value="HATPase_C_sf"/>
</dbReference>
<dbReference type="NCBIfam" id="TIGR00229">
    <property type="entry name" value="sensory_box"/>
    <property type="match status" value="1"/>
</dbReference>
<dbReference type="SUPFAM" id="SSF55785">
    <property type="entry name" value="PYP-like sensor domain (PAS domain)"/>
    <property type="match status" value="1"/>
</dbReference>
<evidence type="ECO:0000256" key="6">
    <source>
        <dbReference type="ARBA" id="ARBA00070152"/>
    </source>
</evidence>
<dbReference type="SMART" id="SM00091">
    <property type="entry name" value="PAS"/>
    <property type="match status" value="1"/>
</dbReference>
<keyword evidence="3 7" id="KW-0597">Phosphoprotein</keyword>
<dbReference type="InterPro" id="IPR001789">
    <property type="entry name" value="Sig_transdc_resp-reg_receiver"/>
</dbReference>
<dbReference type="OrthoDB" id="5519028at2"/>
<feature type="domain" description="Histidine kinase" evidence="8">
    <location>
        <begin position="307"/>
        <end position="527"/>
    </location>
</feature>
<dbReference type="Gene3D" id="1.10.287.130">
    <property type="match status" value="1"/>
</dbReference>
<dbReference type="PROSITE" id="PS50109">
    <property type="entry name" value="HIS_KIN"/>
    <property type="match status" value="1"/>
</dbReference>
<dbReference type="PROSITE" id="PS50110">
    <property type="entry name" value="RESPONSE_REGULATORY"/>
    <property type="match status" value="1"/>
</dbReference>
<organism evidence="11 12">
    <name type="scientific">Propionivibrio dicarboxylicus</name>
    <dbReference type="NCBI Taxonomy" id="83767"/>
    <lineage>
        <taxon>Bacteria</taxon>
        <taxon>Pseudomonadati</taxon>
        <taxon>Pseudomonadota</taxon>
        <taxon>Betaproteobacteria</taxon>
        <taxon>Rhodocyclales</taxon>
        <taxon>Rhodocyclaceae</taxon>
        <taxon>Propionivibrio</taxon>
    </lineage>
</organism>
<dbReference type="PROSITE" id="PS50112">
    <property type="entry name" value="PAS"/>
    <property type="match status" value="1"/>
</dbReference>
<dbReference type="SUPFAM" id="SSF55874">
    <property type="entry name" value="ATPase domain of HSP90 chaperone/DNA topoisomerase II/histidine kinase"/>
    <property type="match status" value="1"/>
</dbReference>
<dbReference type="InterPro" id="IPR013767">
    <property type="entry name" value="PAS_fold"/>
</dbReference>
<dbReference type="InterPro" id="IPR011006">
    <property type="entry name" value="CheY-like_superfamily"/>
</dbReference>
<dbReference type="SMART" id="SM00387">
    <property type="entry name" value="HATPase_c"/>
    <property type="match status" value="1"/>
</dbReference>
<dbReference type="CDD" id="cd17546">
    <property type="entry name" value="REC_hyHK_CKI1_RcsC-like"/>
    <property type="match status" value="1"/>
</dbReference>
<dbReference type="SUPFAM" id="SSF55781">
    <property type="entry name" value="GAF domain-like"/>
    <property type="match status" value="1"/>
</dbReference>
<dbReference type="SMART" id="SM00448">
    <property type="entry name" value="REC"/>
    <property type="match status" value="1"/>
</dbReference>
<dbReference type="Pfam" id="PF00512">
    <property type="entry name" value="HisKA"/>
    <property type="match status" value="1"/>
</dbReference>
<dbReference type="FunFam" id="3.30.565.10:FF:000010">
    <property type="entry name" value="Sensor histidine kinase RcsC"/>
    <property type="match status" value="1"/>
</dbReference>
<dbReference type="SUPFAM" id="SSF47384">
    <property type="entry name" value="Homodimeric domain of signal transducing histidine kinase"/>
    <property type="match status" value="1"/>
</dbReference>
<gene>
    <name evidence="11" type="ORF">SAMN05660652_02572</name>
</gene>
<dbReference type="InterPro" id="IPR036097">
    <property type="entry name" value="HisK_dim/P_sf"/>
</dbReference>
<evidence type="ECO:0000256" key="2">
    <source>
        <dbReference type="ARBA" id="ARBA00012438"/>
    </source>
</evidence>
<feature type="domain" description="Response regulatory" evidence="9">
    <location>
        <begin position="556"/>
        <end position="672"/>
    </location>
</feature>
<dbReference type="STRING" id="83767.SAMN05660652_02572"/>
<dbReference type="PANTHER" id="PTHR45339:SF5">
    <property type="entry name" value="HISTIDINE KINASE"/>
    <property type="match status" value="1"/>
</dbReference>
<proteinExistence type="predicted"/>
<dbReference type="EC" id="2.7.13.3" evidence="2"/>
<dbReference type="Proteomes" id="UP000198607">
    <property type="component" value="Unassembled WGS sequence"/>
</dbReference>
<sequence length="681" mass="75500">MDDDQRLYRFVSNLLALIDSAPSPHVLHEAIHEQLRLALPPHSVEAFVIVLHDPAVDWLNFVYFKAEQAYPCPENRPFMAKFSIFDWVLKHRRGRLWRADVPADDLALPCNPVLARYAVPMISGDHAFGVMCMESYTPGYVYGPETVAFFDRAAEEISRLYRFYERLRTADSIVNNPIVPFGICRVQDGRIIDISAKGLEMLGCSANVVIGRSLLDMVAPDERVQVAERYRRHMSGETHNAHYLTRLLRPDGRIFPAEVMVSFGDLYHGRPALIVICVDVTEVQRIQREGQEAAEAANMAKSAFLANISHEIRTPMNAILGLSKLMRREGVSASQAAHLDRVDVAAEHLLGIVDSVLDISKIEAGKLVLDESHVSIRDLVGNAVTILMERASAKGIALHVEEDVFPDNLFGDRIRLQQALLNYAGNAIKFSTGGTVTLRAIKEDERDDSVMVRFEVSDEGIGIEPAVLARLFDSFTQADNSTTRKYGGTGLGLAITRKLATMMQGEAGGVSVPGKGSTFWFTARLPKRQMPEVVLSMEEIGKEAEALLRQRHGGRRVLFIDDDPVNLDIVRILAEATGLLVDTAADGLQGLAKATEGRFDLFVTDLQMPHVGGLEVARRLREIPDYATTPILAMTANVFTEDRERCRDVGIDGFLSKPFDPAQLFLALLEWLDNSARAAEA</sequence>
<evidence type="ECO:0000256" key="1">
    <source>
        <dbReference type="ARBA" id="ARBA00000085"/>
    </source>
</evidence>
<name>A0A1G8GFB1_9RHOO</name>
<dbReference type="InterPro" id="IPR003594">
    <property type="entry name" value="HATPase_dom"/>
</dbReference>
<dbReference type="SMART" id="SM00388">
    <property type="entry name" value="HisKA"/>
    <property type="match status" value="1"/>
</dbReference>
<evidence type="ECO:0000259" key="8">
    <source>
        <dbReference type="PROSITE" id="PS50109"/>
    </source>
</evidence>
<feature type="domain" description="PAS" evidence="10">
    <location>
        <begin position="188"/>
        <end position="237"/>
    </location>
</feature>
<dbReference type="SUPFAM" id="SSF52172">
    <property type="entry name" value="CheY-like"/>
    <property type="match status" value="1"/>
</dbReference>
<comment type="function">
    <text evidence="5">Member of the two-component regulatory system BvgS/BvgA. Phosphorylates BvgA via a four-step phosphorelay in response to environmental signals.</text>
</comment>
<dbReference type="GO" id="GO:0006355">
    <property type="term" value="P:regulation of DNA-templated transcription"/>
    <property type="evidence" value="ECO:0007669"/>
    <property type="project" value="InterPro"/>
</dbReference>
<dbReference type="Gene3D" id="3.30.450.20">
    <property type="entry name" value="PAS domain"/>
    <property type="match status" value="1"/>
</dbReference>
<dbReference type="CDD" id="cd00082">
    <property type="entry name" value="HisKA"/>
    <property type="match status" value="1"/>
</dbReference>
<evidence type="ECO:0000256" key="7">
    <source>
        <dbReference type="PROSITE-ProRule" id="PRU00169"/>
    </source>
</evidence>
<dbReference type="AlphaFoldDB" id="A0A1G8GFB1"/>
<dbReference type="InterPro" id="IPR035965">
    <property type="entry name" value="PAS-like_dom_sf"/>
</dbReference>
<feature type="modified residue" description="4-aspartylphosphate" evidence="7">
    <location>
        <position position="605"/>
    </location>
</feature>
<dbReference type="RefSeq" id="WP_091938290.1">
    <property type="nucleotide sequence ID" value="NZ_FNCY01000010.1"/>
</dbReference>
<dbReference type="InterPro" id="IPR003661">
    <property type="entry name" value="HisK_dim/P_dom"/>
</dbReference>
<evidence type="ECO:0000256" key="3">
    <source>
        <dbReference type="ARBA" id="ARBA00022553"/>
    </source>
</evidence>
<dbReference type="InterPro" id="IPR004358">
    <property type="entry name" value="Sig_transdc_His_kin-like_C"/>
</dbReference>
<dbReference type="EMBL" id="FNCY01000010">
    <property type="protein sequence ID" value="SDH93069.1"/>
    <property type="molecule type" value="Genomic_DNA"/>
</dbReference>
<reference evidence="11 12" key="1">
    <citation type="submission" date="2016-10" db="EMBL/GenBank/DDBJ databases">
        <authorList>
            <person name="de Groot N.N."/>
        </authorList>
    </citation>
    <scope>NUCLEOTIDE SEQUENCE [LARGE SCALE GENOMIC DNA]</scope>
    <source>
        <strain evidence="11 12">DSM 5885</strain>
    </source>
</reference>
<dbReference type="PANTHER" id="PTHR45339">
    <property type="entry name" value="HYBRID SIGNAL TRANSDUCTION HISTIDINE KINASE J"/>
    <property type="match status" value="1"/>
</dbReference>
<dbReference type="PRINTS" id="PR00344">
    <property type="entry name" value="BCTRLSENSOR"/>
</dbReference>
<evidence type="ECO:0000256" key="4">
    <source>
        <dbReference type="ARBA" id="ARBA00023012"/>
    </source>
</evidence>
<evidence type="ECO:0000313" key="12">
    <source>
        <dbReference type="Proteomes" id="UP000198607"/>
    </source>
</evidence>
<dbReference type="CDD" id="cd00130">
    <property type="entry name" value="PAS"/>
    <property type="match status" value="1"/>
</dbReference>
<dbReference type="Pfam" id="PF00989">
    <property type="entry name" value="PAS"/>
    <property type="match status" value="1"/>
</dbReference>
<evidence type="ECO:0000259" key="9">
    <source>
        <dbReference type="PROSITE" id="PS50110"/>
    </source>
</evidence>
<comment type="catalytic activity">
    <reaction evidence="1">
        <text>ATP + protein L-histidine = ADP + protein N-phospho-L-histidine.</text>
        <dbReference type="EC" id="2.7.13.3"/>
    </reaction>
</comment>
<protein>
    <recommendedName>
        <fullName evidence="6">Virulence sensor protein BvgS</fullName>
        <ecNumber evidence="2">2.7.13.3</ecNumber>
    </recommendedName>
</protein>
<dbReference type="GO" id="GO:0000155">
    <property type="term" value="F:phosphorelay sensor kinase activity"/>
    <property type="evidence" value="ECO:0007669"/>
    <property type="project" value="InterPro"/>
</dbReference>
<evidence type="ECO:0000259" key="10">
    <source>
        <dbReference type="PROSITE" id="PS50112"/>
    </source>
</evidence>
<dbReference type="Gene3D" id="3.30.565.10">
    <property type="entry name" value="Histidine kinase-like ATPase, C-terminal domain"/>
    <property type="match status" value="1"/>
</dbReference>
<dbReference type="Pfam" id="PF02518">
    <property type="entry name" value="HATPase_c"/>
    <property type="match status" value="1"/>
</dbReference>